<dbReference type="EMBL" id="JBHUFB010000009">
    <property type="protein sequence ID" value="MFD1812273.1"/>
    <property type="molecule type" value="Genomic_DNA"/>
</dbReference>
<dbReference type="SUPFAM" id="SSF53474">
    <property type="entry name" value="alpha/beta-Hydrolases"/>
    <property type="match status" value="1"/>
</dbReference>
<protein>
    <submittedName>
        <fullName evidence="3">Adenylate/guanylate cyclase domain-containing protein</fullName>
    </submittedName>
</protein>
<dbReference type="PANTHER" id="PTHR43081">
    <property type="entry name" value="ADENYLATE CYCLASE, TERMINAL-DIFFERENTIATION SPECIFIC-RELATED"/>
    <property type="match status" value="1"/>
</dbReference>
<sequence>MDPPVTRYVQRDGHALAYQVSGDGDPTVVWFFEIGLHPDLMWTDPHLQYLFERAGVRHRNVIVMRRGVGLSDPTDHIPTLDEQSSDVLAVMDAEGIAEAVLLGLGSTAGPVVMVAARHPERVRGLVLDQPYIEGLVRCDDTTPPGWEGADLAGFVAGLRAAYGAWGSGRTLQVWDTPVDSPLNRRLMGLLERSTATPAVACAHLEWALRVNCWDALGSVQCPTRVLHPGGSLRPLEVARRIADAVPEGSMRVLRTSAPGASLGEAWLPVLEEVEDLIGGADLPVDVDRFLGCVLFTDIVGSTELLARLGDHDYRDLRSAHEWAVRDAVDRAGGRLVNVVGDGTFSVFDSATDAVRCARTVTDGVADLGLAVRAGVHSGPLERSGSDLTGMAVHAGARIGALADAGEILVSNAVRDLTVGSGLTFTPRGTHTLKGVPGRWPLFALSGTERTLIPRRRPSLSTLDRAVLTAARRTPQVLRAAVRLAYARQSGSGS</sequence>
<dbReference type="PANTHER" id="PTHR43081:SF19">
    <property type="entry name" value="PH-SENSITIVE ADENYLATE CYCLASE RV1264"/>
    <property type="match status" value="1"/>
</dbReference>
<proteinExistence type="inferred from homology"/>
<dbReference type="Gene3D" id="3.40.50.1820">
    <property type="entry name" value="alpha/beta hydrolase"/>
    <property type="match status" value="1"/>
</dbReference>
<comment type="caution">
    <text evidence="3">The sequence shown here is derived from an EMBL/GenBank/DDBJ whole genome shotgun (WGS) entry which is preliminary data.</text>
</comment>
<dbReference type="SUPFAM" id="SSF55073">
    <property type="entry name" value="Nucleotide cyclase"/>
    <property type="match status" value="1"/>
</dbReference>
<reference evidence="4" key="1">
    <citation type="journal article" date="2019" name="Int. J. Syst. Evol. Microbiol.">
        <title>The Global Catalogue of Microorganisms (GCM) 10K type strain sequencing project: providing services to taxonomists for standard genome sequencing and annotation.</title>
        <authorList>
            <consortium name="The Broad Institute Genomics Platform"/>
            <consortium name="The Broad Institute Genome Sequencing Center for Infectious Disease"/>
            <person name="Wu L."/>
            <person name="Ma J."/>
        </authorList>
    </citation>
    <scope>NUCLEOTIDE SEQUENCE [LARGE SCALE GENOMIC DNA]</scope>
    <source>
        <strain evidence="4">DT72</strain>
    </source>
</reference>
<dbReference type="InterPro" id="IPR029058">
    <property type="entry name" value="AB_hydrolase_fold"/>
</dbReference>
<dbReference type="InterPro" id="IPR029787">
    <property type="entry name" value="Nucleotide_cyclase"/>
</dbReference>
<evidence type="ECO:0000259" key="2">
    <source>
        <dbReference type="PROSITE" id="PS50125"/>
    </source>
</evidence>
<dbReference type="InterPro" id="IPR001054">
    <property type="entry name" value="A/G_cyclase"/>
</dbReference>
<dbReference type="InterPro" id="IPR050697">
    <property type="entry name" value="Adenylyl/Guanylyl_Cyclase_3/4"/>
</dbReference>
<feature type="domain" description="Guanylate cyclase" evidence="2">
    <location>
        <begin position="292"/>
        <end position="399"/>
    </location>
</feature>
<comment type="similarity">
    <text evidence="1">Belongs to the adenylyl cyclase class-3 family.</text>
</comment>
<gene>
    <name evidence="3" type="ORF">ACFSJG_08605</name>
</gene>
<dbReference type="Proteomes" id="UP001597286">
    <property type="component" value="Unassembled WGS sequence"/>
</dbReference>
<organism evidence="3 4">
    <name type="scientific">Rhodococcus gannanensis</name>
    <dbReference type="NCBI Taxonomy" id="1960308"/>
    <lineage>
        <taxon>Bacteria</taxon>
        <taxon>Bacillati</taxon>
        <taxon>Actinomycetota</taxon>
        <taxon>Actinomycetes</taxon>
        <taxon>Mycobacteriales</taxon>
        <taxon>Nocardiaceae</taxon>
        <taxon>Rhodococcus</taxon>
    </lineage>
</organism>
<evidence type="ECO:0000256" key="1">
    <source>
        <dbReference type="ARBA" id="ARBA00005381"/>
    </source>
</evidence>
<dbReference type="SMART" id="SM00044">
    <property type="entry name" value="CYCc"/>
    <property type="match status" value="1"/>
</dbReference>
<dbReference type="Gene3D" id="3.30.70.1230">
    <property type="entry name" value="Nucleotide cyclase"/>
    <property type="match status" value="1"/>
</dbReference>
<evidence type="ECO:0000313" key="4">
    <source>
        <dbReference type="Proteomes" id="UP001597286"/>
    </source>
</evidence>
<name>A0ABW4P1D3_9NOCA</name>
<evidence type="ECO:0000313" key="3">
    <source>
        <dbReference type="EMBL" id="MFD1812273.1"/>
    </source>
</evidence>
<dbReference type="PROSITE" id="PS50125">
    <property type="entry name" value="GUANYLATE_CYCLASE_2"/>
    <property type="match status" value="1"/>
</dbReference>
<keyword evidence="4" id="KW-1185">Reference proteome</keyword>
<dbReference type="CDD" id="cd07302">
    <property type="entry name" value="CHD"/>
    <property type="match status" value="1"/>
</dbReference>
<accession>A0ABW4P1D3</accession>
<dbReference type="RefSeq" id="WP_378484787.1">
    <property type="nucleotide sequence ID" value="NZ_JBHUFB010000009.1"/>
</dbReference>